<keyword evidence="2" id="KW-1185">Reference proteome</keyword>
<accession>A0A8X6NCY8</accession>
<protein>
    <submittedName>
        <fullName evidence="1">Uncharacterized protein</fullName>
    </submittedName>
</protein>
<evidence type="ECO:0000313" key="1">
    <source>
        <dbReference type="EMBL" id="GFT08262.1"/>
    </source>
</evidence>
<evidence type="ECO:0000313" key="2">
    <source>
        <dbReference type="Proteomes" id="UP000887013"/>
    </source>
</evidence>
<organism evidence="1 2">
    <name type="scientific">Nephila pilipes</name>
    <name type="common">Giant wood spider</name>
    <name type="synonym">Nephila maculata</name>
    <dbReference type="NCBI Taxonomy" id="299642"/>
    <lineage>
        <taxon>Eukaryota</taxon>
        <taxon>Metazoa</taxon>
        <taxon>Ecdysozoa</taxon>
        <taxon>Arthropoda</taxon>
        <taxon>Chelicerata</taxon>
        <taxon>Arachnida</taxon>
        <taxon>Araneae</taxon>
        <taxon>Araneomorphae</taxon>
        <taxon>Entelegynae</taxon>
        <taxon>Araneoidea</taxon>
        <taxon>Nephilidae</taxon>
        <taxon>Nephila</taxon>
    </lineage>
</organism>
<proteinExistence type="predicted"/>
<reference evidence="1" key="1">
    <citation type="submission" date="2020-08" db="EMBL/GenBank/DDBJ databases">
        <title>Multicomponent nature underlies the extraordinary mechanical properties of spider dragline silk.</title>
        <authorList>
            <person name="Kono N."/>
            <person name="Nakamura H."/>
            <person name="Mori M."/>
            <person name="Yoshida Y."/>
            <person name="Ohtoshi R."/>
            <person name="Malay A.D."/>
            <person name="Moran D.A.P."/>
            <person name="Tomita M."/>
            <person name="Numata K."/>
            <person name="Arakawa K."/>
        </authorList>
    </citation>
    <scope>NUCLEOTIDE SEQUENCE</scope>
</reference>
<dbReference type="AlphaFoldDB" id="A0A8X6NCY8"/>
<name>A0A8X6NCY8_NEPPI</name>
<gene>
    <name evidence="1" type="ORF">NPIL_54421</name>
</gene>
<dbReference type="Proteomes" id="UP000887013">
    <property type="component" value="Unassembled WGS sequence"/>
</dbReference>
<sequence>MDVIAFTHQLKNRIGYIVARFAIKTVSTGQAV</sequence>
<comment type="caution">
    <text evidence="1">The sequence shown here is derived from an EMBL/GenBank/DDBJ whole genome shotgun (WGS) entry which is preliminary data.</text>
</comment>
<dbReference type="EMBL" id="BMAW01103249">
    <property type="protein sequence ID" value="GFT08262.1"/>
    <property type="molecule type" value="Genomic_DNA"/>
</dbReference>
<feature type="non-terminal residue" evidence="1">
    <location>
        <position position="32"/>
    </location>
</feature>